<dbReference type="Pfam" id="PF01494">
    <property type="entry name" value="FAD_binding_3"/>
    <property type="match status" value="2"/>
</dbReference>
<evidence type="ECO:0000313" key="7">
    <source>
        <dbReference type="EMBL" id="CAG7557786.1"/>
    </source>
</evidence>
<dbReference type="PANTHER" id="PTHR13789:SF306">
    <property type="entry name" value="HYDROXYLASE, PUTATIVE-RELATED"/>
    <property type="match status" value="1"/>
</dbReference>
<dbReference type="InterPro" id="IPR002938">
    <property type="entry name" value="FAD-bd"/>
</dbReference>
<dbReference type="PANTHER" id="PTHR13789">
    <property type="entry name" value="MONOOXYGENASE"/>
    <property type="match status" value="1"/>
</dbReference>
<evidence type="ECO:0000256" key="3">
    <source>
        <dbReference type="ARBA" id="ARBA00022827"/>
    </source>
</evidence>
<accession>A0A8J2II37</accession>
<evidence type="ECO:0000256" key="2">
    <source>
        <dbReference type="ARBA" id="ARBA00022630"/>
    </source>
</evidence>
<evidence type="ECO:0000256" key="4">
    <source>
        <dbReference type="ARBA" id="ARBA00023002"/>
    </source>
</evidence>
<feature type="domain" description="FAD-binding" evidence="6">
    <location>
        <begin position="353"/>
        <end position="412"/>
    </location>
</feature>
<proteinExistence type="inferred from homology"/>
<evidence type="ECO:0000259" key="6">
    <source>
        <dbReference type="Pfam" id="PF01494"/>
    </source>
</evidence>
<evidence type="ECO:0000256" key="1">
    <source>
        <dbReference type="ARBA" id="ARBA00007992"/>
    </source>
</evidence>
<comment type="similarity">
    <text evidence="1">Belongs to the paxM FAD-dependent monooxygenase family.</text>
</comment>
<dbReference type="EMBL" id="CAJSTJ010000121">
    <property type="protein sequence ID" value="CAG7557786.1"/>
    <property type="molecule type" value="Genomic_DNA"/>
</dbReference>
<keyword evidence="3" id="KW-0274">FAD</keyword>
<protein>
    <recommendedName>
        <fullName evidence="6">FAD-binding domain-containing protein</fullName>
    </recommendedName>
</protein>
<organism evidence="7 8">
    <name type="scientific">Fusarium equiseti</name>
    <name type="common">Fusarium scirpi</name>
    <dbReference type="NCBI Taxonomy" id="61235"/>
    <lineage>
        <taxon>Eukaryota</taxon>
        <taxon>Fungi</taxon>
        <taxon>Dikarya</taxon>
        <taxon>Ascomycota</taxon>
        <taxon>Pezizomycotina</taxon>
        <taxon>Sordariomycetes</taxon>
        <taxon>Hypocreomycetidae</taxon>
        <taxon>Hypocreales</taxon>
        <taxon>Nectriaceae</taxon>
        <taxon>Fusarium</taxon>
        <taxon>Fusarium incarnatum-equiseti species complex</taxon>
    </lineage>
</organism>
<sequence>MVVANGISKTQPEVGFPSRSTALLERIYQSHQHVDEEQDSIHQPQVKLRVLVVGAGLGGLATAVALTRQGNEVTVLEQAAALGEVGAGIQIPPNSARLLLKWGIGPYLEQYAIKPESMTFRRWENGEPIGYTKLDSDFAETYGAPYFVIHRADFHRALQSLAAKHGVEVITSSRVTDYDDTIPSALTSDGRQYTADLIVAADGVKSRARPVVLGGQDPPPQRTGFAAYRAVVYTKDMKDDNDTSWLLERPGINIWIGQDRHVMTYCIAGGDSFNMVLSHIDHSLPSTWNAANALQEMRQSFRDWDPRPAISTPTWFQLANYCYRLVSLINKIKQTVKRPLVTGARLPTWISKSEKLLILGDAAHAMVPYMSQGAAMAVEDGAALATSLSKIRCKEDAPDALRAFQHERMSRSYGMQAASLVNGRIWHFPDGPLQQARDLGMKAEVEGRPFVESTNQWSDPMTQLWAYGYDAERAMEEYWGSGKVTCS</sequence>
<gene>
    <name evidence="7" type="ORF">FEQUK3_LOCUS3486</name>
</gene>
<evidence type="ECO:0000313" key="8">
    <source>
        <dbReference type="Proteomes" id="UP000693738"/>
    </source>
</evidence>
<keyword evidence="2" id="KW-0285">Flavoprotein</keyword>
<feature type="domain" description="FAD-binding" evidence="6">
    <location>
        <begin position="48"/>
        <end position="211"/>
    </location>
</feature>
<reference evidence="7" key="1">
    <citation type="submission" date="2021-05" db="EMBL/GenBank/DDBJ databases">
        <authorList>
            <person name="Khan N."/>
        </authorList>
    </citation>
    <scope>NUCLEOTIDE SEQUENCE</scope>
</reference>
<evidence type="ECO:0000256" key="5">
    <source>
        <dbReference type="ARBA" id="ARBA00023033"/>
    </source>
</evidence>
<name>A0A8J2II37_FUSEQ</name>
<keyword evidence="4" id="KW-0560">Oxidoreductase</keyword>
<comment type="caution">
    <text evidence="7">The sequence shown here is derived from an EMBL/GenBank/DDBJ whole genome shotgun (WGS) entry which is preliminary data.</text>
</comment>
<dbReference type="AlphaFoldDB" id="A0A8J2II37"/>
<keyword evidence="5" id="KW-0503">Monooxygenase</keyword>
<dbReference type="GO" id="GO:0071949">
    <property type="term" value="F:FAD binding"/>
    <property type="evidence" value="ECO:0007669"/>
    <property type="project" value="InterPro"/>
</dbReference>
<dbReference type="Proteomes" id="UP000693738">
    <property type="component" value="Unassembled WGS sequence"/>
</dbReference>
<dbReference type="InterPro" id="IPR050493">
    <property type="entry name" value="FAD-dep_Monooxygenase_BioMet"/>
</dbReference>
<dbReference type="GO" id="GO:0004497">
    <property type="term" value="F:monooxygenase activity"/>
    <property type="evidence" value="ECO:0007669"/>
    <property type="project" value="UniProtKB-KW"/>
</dbReference>